<dbReference type="OrthoDB" id="3353407at2759"/>
<feature type="compositionally biased region" description="Basic and acidic residues" evidence="1">
    <location>
        <begin position="242"/>
        <end position="255"/>
    </location>
</feature>
<dbReference type="AlphaFoldDB" id="A0A420Y939"/>
<keyword evidence="4" id="KW-1185">Reference proteome</keyword>
<feature type="transmembrane region" description="Helical" evidence="2">
    <location>
        <begin position="19"/>
        <end position="36"/>
    </location>
</feature>
<dbReference type="InterPro" id="IPR021822">
    <property type="entry name" value="DUF3405"/>
</dbReference>
<dbReference type="EMBL" id="QVQW01000031">
    <property type="protein sequence ID" value="RKU44391.1"/>
    <property type="molecule type" value="Genomic_DNA"/>
</dbReference>
<accession>A0A420Y939</accession>
<name>A0A420Y939_9PEZI</name>
<comment type="caution">
    <text evidence="3">The sequence shown here is derived from an EMBL/GenBank/DDBJ whole genome shotgun (WGS) entry which is preliminary data.</text>
</comment>
<protein>
    <recommendedName>
        <fullName evidence="5">Major facilitator superfamily transporter</fullName>
    </recommendedName>
</protein>
<organism evidence="3 4">
    <name type="scientific">Coniochaeta pulveracea</name>
    <dbReference type="NCBI Taxonomy" id="177199"/>
    <lineage>
        <taxon>Eukaryota</taxon>
        <taxon>Fungi</taxon>
        <taxon>Dikarya</taxon>
        <taxon>Ascomycota</taxon>
        <taxon>Pezizomycotina</taxon>
        <taxon>Sordariomycetes</taxon>
        <taxon>Sordariomycetidae</taxon>
        <taxon>Coniochaetales</taxon>
        <taxon>Coniochaetaceae</taxon>
        <taxon>Coniochaeta</taxon>
    </lineage>
</organism>
<keyword evidence="2" id="KW-1133">Transmembrane helix</keyword>
<dbReference type="Proteomes" id="UP000275385">
    <property type="component" value="Unassembled WGS sequence"/>
</dbReference>
<feature type="region of interest" description="Disordered" evidence="1">
    <location>
        <begin position="233"/>
        <end position="270"/>
    </location>
</feature>
<gene>
    <name evidence="3" type="ORF">DL546_004437</name>
</gene>
<evidence type="ECO:0008006" key="5">
    <source>
        <dbReference type="Google" id="ProtNLM"/>
    </source>
</evidence>
<dbReference type="PANTHER" id="PTHR36205:SF2">
    <property type="entry name" value="MAJOR FACILITATOR SUPERFAMILY TRANSPORTER"/>
    <property type="match status" value="1"/>
</dbReference>
<keyword evidence="2" id="KW-0812">Transmembrane</keyword>
<keyword evidence="2" id="KW-0472">Membrane</keyword>
<evidence type="ECO:0000256" key="1">
    <source>
        <dbReference type="SAM" id="MobiDB-lite"/>
    </source>
</evidence>
<dbReference type="PANTHER" id="PTHR36205">
    <property type="entry name" value="CHROMOSOME 19, WHOLE GENOME SHOTGUN SEQUENCE"/>
    <property type="match status" value="1"/>
</dbReference>
<evidence type="ECO:0000313" key="4">
    <source>
        <dbReference type="Proteomes" id="UP000275385"/>
    </source>
</evidence>
<evidence type="ECO:0000313" key="3">
    <source>
        <dbReference type="EMBL" id="RKU44391.1"/>
    </source>
</evidence>
<dbReference type="Pfam" id="PF11885">
    <property type="entry name" value="DUF3405"/>
    <property type="match status" value="1"/>
</dbReference>
<reference evidence="3 4" key="1">
    <citation type="submission" date="2018-08" db="EMBL/GenBank/DDBJ databases">
        <title>Draft genome of the lignicolous fungus Coniochaeta pulveracea.</title>
        <authorList>
            <person name="Borstlap C.J."/>
            <person name="De Witt R.N."/>
            <person name="Botha A."/>
            <person name="Volschenk H."/>
        </authorList>
    </citation>
    <scope>NUCLEOTIDE SEQUENCE [LARGE SCALE GENOMIC DNA]</scope>
    <source>
        <strain evidence="3 4">CAB683</strain>
    </source>
</reference>
<evidence type="ECO:0000256" key="2">
    <source>
        <dbReference type="SAM" id="Phobius"/>
    </source>
</evidence>
<dbReference type="STRING" id="177199.A0A420Y939"/>
<sequence>MLSKVVNAQQRRFLFRPRVAIYVTLSIVVLYCMLRGEGVRRQAWKQAVDFIENISPGEPKPPKFDEKPLPLDEQKLTEDFKQEWEELGRKPEAGAIYGNTLATLVRHKTENGNQSDNRAHVFNPYPEYNSAAWRETHAVYVPCIGPTGGEVEDITIFKGRPLGFPNPSFGSYEVFGMDAEACFERETRFGQYGLGDMVDKENKVIDWDKVDWGGLQKQCLDKNSDRFDMKGKPNEFLSHYDSQPDDHQKPTDIPRNRPSTRSRVHERRTDRRRGYSLKTIFLDDTEPLREQRTALLLRSYTGKEYNENDRLVIRSLIAELSLRTGGEYEVFLFVQVKEKDVDIWADEETYRAVIERTTPREFWNITILWDDAAVEQIYPSMDKRAMNVHLAQWLSVQGFMQENRQFDFVWNWELDSRATGHHYDMLTKLASFAKKQPRKGLWERNERFYIPSAHNDYDTEFRKMVENRTIDDSIWGPPNLTFVKPVGPAPPVRSPKRDKYRWGVDEEADVIMLSPIFDPVNSGWIMTDQVYGYSDAEHKPIEVPRRTTIVTQSRVSRRLIDIMHVENLRGNHVASEMTPQTVALLHGLKAVYAPMPVFFDRPWSGEQLDRWFNPGPGGQSGSFGSPMGFGREGRFEGSTWYYRAVPPQRLYNNWMGNEDAGIGGPDWEKVHGRPCLPAMLLHPIKDVKPTERGHASNAELPVGSVY</sequence>
<proteinExistence type="predicted"/>